<evidence type="ECO:0000256" key="5">
    <source>
        <dbReference type="ARBA" id="ARBA00022840"/>
    </source>
</evidence>
<dbReference type="UniPathway" id="UPA00340">
    <property type="reaction ID" value="UER00458"/>
</dbReference>
<feature type="binding site" evidence="6">
    <location>
        <begin position="283"/>
        <end position="285"/>
    </location>
    <ligand>
        <name>ATP</name>
        <dbReference type="ChEBI" id="CHEBI:30616"/>
    </ligand>
</feature>
<keyword evidence="6" id="KW-0479">Metal-binding</keyword>
<dbReference type="InterPro" id="IPR023865">
    <property type="entry name" value="Aliphatic_acid_kinase_CS"/>
</dbReference>
<comment type="catalytic activity">
    <reaction evidence="6">
        <text>acetate + ATP = acetyl phosphate + ADP</text>
        <dbReference type="Rhea" id="RHEA:11352"/>
        <dbReference type="ChEBI" id="CHEBI:22191"/>
        <dbReference type="ChEBI" id="CHEBI:30089"/>
        <dbReference type="ChEBI" id="CHEBI:30616"/>
        <dbReference type="ChEBI" id="CHEBI:456216"/>
        <dbReference type="EC" id="2.7.2.1"/>
    </reaction>
</comment>
<feature type="binding site" evidence="6">
    <location>
        <position position="385"/>
    </location>
    <ligand>
        <name>Mg(2+)</name>
        <dbReference type="ChEBI" id="CHEBI:18420"/>
    </ligand>
</feature>
<dbReference type="InterPro" id="IPR004372">
    <property type="entry name" value="Ac/propionate_kinase"/>
</dbReference>
<feature type="binding site" evidence="6">
    <location>
        <position position="14"/>
    </location>
    <ligand>
        <name>ATP</name>
        <dbReference type="ChEBI" id="CHEBI:30616"/>
    </ligand>
</feature>
<dbReference type="EMBL" id="AYUF01000489">
    <property type="protein sequence ID" value="ETK01180.1"/>
    <property type="molecule type" value="Genomic_DNA"/>
</dbReference>
<feature type="active site" description="Proton donor/acceptor" evidence="6">
    <location>
        <position position="148"/>
    </location>
</feature>
<evidence type="ECO:0000313" key="9">
    <source>
        <dbReference type="Proteomes" id="UP000018837"/>
    </source>
</evidence>
<keyword evidence="3 6" id="KW-0547">Nucleotide-binding</keyword>
<dbReference type="GO" id="GO:0000287">
    <property type="term" value="F:magnesium ion binding"/>
    <property type="evidence" value="ECO:0007669"/>
    <property type="project" value="UniProtKB-UniRule"/>
</dbReference>
<keyword evidence="2 6" id="KW-0808">Transferase</keyword>
<dbReference type="PROSITE" id="PS01076">
    <property type="entry name" value="ACETATE_KINASE_2"/>
    <property type="match status" value="1"/>
</dbReference>
<gene>
    <name evidence="6" type="primary">ackA</name>
    <name evidence="8" type="ORF">N425_10780</name>
</gene>
<feature type="site" description="Transition state stabilizer" evidence="6">
    <location>
        <position position="241"/>
    </location>
</feature>
<comment type="similarity">
    <text evidence="1 6 7">Belongs to the acetokinase family.</text>
</comment>
<dbReference type="PIRSF" id="PIRSF000722">
    <property type="entry name" value="Acetate_prop_kin"/>
    <property type="match status" value="1"/>
</dbReference>
<dbReference type="HAMAP" id="MF_00020">
    <property type="entry name" value="Acetate_kinase"/>
    <property type="match status" value="1"/>
</dbReference>
<evidence type="ECO:0000256" key="3">
    <source>
        <dbReference type="ARBA" id="ARBA00022741"/>
    </source>
</evidence>
<keyword evidence="4 6" id="KW-0418">Kinase</keyword>
<keyword evidence="5 6" id="KW-0067">ATP-binding</keyword>
<evidence type="ECO:0000256" key="6">
    <source>
        <dbReference type="HAMAP-Rule" id="MF_00020"/>
    </source>
</evidence>
<dbReference type="SUPFAM" id="SSF53067">
    <property type="entry name" value="Actin-like ATPase domain"/>
    <property type="match status" value="2"/>
</dbReference>
<evidence type="ECO:0000256" key="7">
    <source>
        <dbReference type="RuleBase" id="RU003835"/>
    </source>
</evidence>
<dbReference type="GO" id="GO:0006085">
    <property type="term" value="P:acetyl-CoA biosynthetic process"/>
    <property type="evidence" value="ECO:0007669"/>
    <property type="project" value="UniProtKB-UniRule"/>
</dbReference>
<dbReference type="PANTHER" id="PTHR21060:SF15">
    <property type="entry name" value="ACETATE KINASE-RELATED"/>
    <property type="match status" value="1"/>
</dbReference>
<dbReference type="EC" id="2.7.2.1" evidence="6"/>
<dbReference type="PANTHER" id="PTHR21060">
    <property type="entry name" value="ACETATE KINASE"/>
    <property type="match status" value="1"/>
</dbReference>
<keyword evidence="6" id="KW-0460">Magnesium</keyword>
<dbReference type="Proteomes" id="UP000018837">
    <property type="component" value="Unassembled WGS sequence"/>
</dbReference>
<keyword evidence="6" id="KW-0963">Cytoplasm</keyword>
<comment type="caution">
    <text evidence="8">The sequence shown here is derived from an EMBL/GenBank/DDBJ whole genome shotgun (WGS) entry which is preliminary data.</text>
</comment>
<dbReference type="GO" id="GO:0005524">
    <property type="term" value="F:ATP binding"/>
    <property type="evidence" value="ECO:0007669"/>
    <property type="project" value="UniProtKB-KW"/>
</dbReference>
<comment type="pathway">
    <text evidence="6">Metabolic intermediate biosynthesis; acetyl-CoA biosynthesis; acetyl-CoA from acetate: step 1/2.</text>
</comment>
<dbReference type="GO" id="GO:0005737">
    <property type="term" value="C:cytoplasm"/>
    <property type="evidence" value="ECO:0007669"/>
    <property type="project" value="UniProtKB-SubCell"/>
</dbReference>
<dbReference type="AlphaFoldDB" id="W2C1Z1"/>
<feature type="binding site" evidence="6">
    <location>
        <begin position="208"/>
        <end position="212"/>
    </location>
    <ligand>
        <name>ATP</name>
        <dbReference type="ChEBI" id="CHEBI:30616"/>
    </ligand>
</feature>
<dbReference type="Gene3D" id="3.30.420.40">
    <property type="match status" value="2"/>
</dbReference>
<evidence type="ECO:0000256" key="1">
    <source>
        <dbReference type="ARBA" id="ARBA00008748"/>
    </source>
</evidence>
<feature type="binding site" evidence="6">
    <location>
        <position position="7"/>
    </location>
    <ligand>
        <name>Mg(2+)</name>
        <dbReference type="ChEBI" id="CHEBI:18420"/>
    </ligand>
</feature>
<dbReference type="CDD" id="cd24010">
    <property type="entry name" value="ASKHA_NBD_AcK_PK"/>
    <property type="match status" value="1"/>
</dbReference>
<name>W2C1Z1_9BACT</name>
<protein>
    <recommendedName>
        <fullName evidence="6">Acetate kinase</fullName>
        <ecNumber evidence="6">2.7.2.1</ecNumber>
    </recommendedName>
    <alternativeName>
        <fullName evidence="6">Acetokinase</fullName>
    </alternativeName>
</protein>
<comment type="subunit">
    <text evidence="6">Homodimer.</text>
</comment>
<accession>W2C1Z1</accession>
<reference evidence="8 9" key="1">
    <citation type="submission" date="2013-11" db="EMBL/GenBank/DDBJ databases">
        <title>Single cell genomics of uncultured Tannerella BU063 (oral taxon 286).</title>
        <authorList>
            <person name="Beall C.J."/>
            <person name="Campbell A.G."/>
            <person name="Griffen A.L."/>
            <person name="Podar M."/>
            <person name="Leys E.J."/>
        </authorList>
    </citation>
    <scope>NUCLEOTIDE SEQUENCE [LARGE SCALE GENOMIC DNA]</scope>
    <source>
        <strain evidence="8">Cell 2</strain>
    </source>
</reference>
<evidence type="ECO:0000256" key="2">
    <source>
        <dbReference type="ARBA" id="ARBA00022679"/>
    </source>
</evidence>
<evidence type="ECO:0000313" key="8">
    <source>
        <dbReference type="EMBL" id="ETK01180.1"/>
    </source>
</evidence>
<dbReference type="InterPro" id="IPR000890">
    <property type="entry name" value="Aliphatic_acid_kin_short-chain"/>
</dbReference>
<comment type="subcellular location">
    <subcellularLocation>
        <location evidence="6">Cytoplasm</location>
    </subcellularLocation>
</comment>
<dbReference type="GO" id="GO:0006083">
    <property type="term" value="P:acetate metabolic process"/>
    <property type="evidence" value="ECO:0007669"/>
    <property type="project" value="TreeGrafter"/>
</dbReference>
<feature type="site" description="Transition state stabilizer" evidence="6">
    <location>
        <position position="180"/>
    </location>
</feature>
<comment type="function">
    <text evidence="6">Catalyzes the formation of acetyl phosphate from acetate and ATP. Can also catalyze the reverse reaction.</text>
</comment>
<evidence type="ECO:0000256" key="4">
    <source>
        <dbReference type="ARBA" id="ARBA00022777"/>
    </source>
</evidence>
<proteinExistence type="inferred from homology"/>
<dbReference type="PROSITE" id="PS01075">
    <property type="entry name" value="ACETATE_KINASE_1"/>
    <property type="match status" value="1"/>
</dbReference>
<dbReference type="GO" id="GO:0008776">
    <property type="term" value="F:acetate kinase activity"/>
    <property type="evidence" value="ECO:0007669"/>
    <property type="project" value="UniProtKB-UniRule"/>
</dbReference>
<dbReference type="InterPro" id="IPR043129">
    <property type="entry name" value="ATPase_NBD"/>
</dbReference>
<dbReference type="Pfam" id="PF00871">
    <property type="entry name" value="Acetate_kinase"/>
    <property type="match status" value="1"/>
</dbReference>
<dbReference type="PRINTS" id="PR00471">
    <property type="entry name" value="ACETATEKNASE"/>
</dbReference>
<sequence length="400" mass="43698">MKTLVLNCGSSSIKYKLFDMTSGEVMAQGGIEKVGLPDSFLKFTDKNGEKVILEKAIPDHTVGIAFILDTLTDAKYGCLKNFKDINAVGHRVVHGAEKFASSVLITKELLEKVKECTPLAPLHNPANLKGIEAIEKIMPGTPQVAVFDTAFHQTMPDYAYLYALPYRMYKDYGVRRYGFHGTSHRYVSRRACEILGVPYESQRIITAHIGNGASITAIKGGKSIDTSMGMTPTEGLMMGTRSGDVDPGALPFIMHKENLDADGLAELLNKKSGMAGFSEISSDMRDIEGAIESGNKRAALALAIYDYRIKKYIGAYAAALGGLDILVFTGGVGENQDSTREVVCRDMEFLGLEFDAEKNRGVRGREVVLSKPSSRVKVLVVPTDEEYMIASDTREILEGK</sequence>
<dbReference type="PATRIC" id="fig|1411148.3.peg.1749"/>
<dbReference type="NCBIfam" id="TIGR00016">
    <property type="entry name" value="ackA"/>
    <property type="match status" value="1"/>
</dbReference>
<comment type="cofactor">
    <cofactor evidence="6">
        <name>Mg(2+)</name>
        <dbReference type="ChEBI" id="CHEBI:18420"/>
    </cofactor>
    <cofactor evidence="6">
        <name>Mn(2+)</name>
        <dbReference type="ChEBI" id="CHEBI:29035"/>
    </cofactor>
    <text evidence="6">Mg(2+). Can also accept Mn(2+).</text>
</comment>
<organism evidence="8 9">
    <name type="scientific">Tannerella sp. oral taxon BU063 isolate Cell 2</name>
    <dbReference type="NCBI Taxonomy" id="1411148"/>
    <lineage>
        <taxon>Bacteria</taxon>
        <taxon>Pseudomonadati</taxon>
        <taxon>Bacteroidota</taxon>
        <taxon>Bacteroidia</taxon>
        <taxon>Bacteroidales</taxon>
        <taxon>Tannerellaceae</taxon>
        <taxon>Tannerella</taxon>
    </lineage>
</organism>
<feature type="binding site" evidence="6">
    <location>
        <position position="91"/>
    </location>
    <ligand>
        <name>substrate</name>
    </ligand>
</feature>
<feature type="binding site" evidence="6">
    <location>
        <begin position="331"/>
        <end position="335"/>
    </location>
    <ligand>
        <name>ATP</name>
        <dbReference type="ChEBI" id="CHEBI:30616"/>
    </ligand>
</feature>